<gene>
    <name evidence="2" type="ORF">CBER1_00067</name>
</gene>
<proteinExistence type="predicted"/>
<feature type="region of interest" description="Disordered" evidence="1">
    <location>
        <begin position="1"/>
        <end position="53"/>
    </location>
</feature>
<evidence type="ECO:0000313" key="3">
    <source>
        <dbReference type="Proteomes" id="UP000237631"/>
    </source>
</evidence>
<evidence type="ECO:0000256" key="1">
    <source>
        <dbReference type="SAM" id="MobiDB-lite"/>
    </source>
</evidence>
<reference evidence="3" key="1">
    <citation type="journal article" date="2017" name="bioRxiv">
        <title>Conservation of a gene cluster reveals novel cercosporin biosynthetic mechanisms and extends production to the genus Colletotrichum.</title>
        <authorList>
            <person name="de Jonge R."/>
            <person name="Ebert M.K."/>
            <person name="Huitt-Roehl C.R."/>
            <person name="Pal P."/>
            <person name="Suttle J.C."/>
            <person name="Spanner R.E."/>
            <person name="Neubauer J.D."/>
            <person name="Jurick W.M.II."/>
            <person name="Stott K.A."/>
            <person name="Secor G.A."/>
            <person name="Thomma B.P.H.J."/>
            <person name="Van de Peer Y."/>
            <person name="Townsend C.A."/>
            <person name="Bolton M.D."/>
        </authorList>
    </citation>
    <scope>NUCLEOTIDE SEQUENCE [LARGE SCALE GENOMIC DNA]</scope>
    <source>
        <strain evidence="3">CBS538.71</strain>
    </source>
</reference>
<name>A0A2S6CDD3_9PEZI</name>
<accession>A0A2S6CDD3</accession>
<evidence type="ECO:0008006" key="4">
    <source>
        <dbReference type="Google" id="ProtNLM"/>
    </source>
</evidence>
<evidence type="ECO:0000313" key="2">
    <source>
        <dbReference type="EMBL" id="PPJ57723.1"/>
    </source>
</evidence>
<keyword evidence="3" id="KW-1185">Reference proteome</keyword>
<dbReference type="OrthoDB" id="5988651at2759"/>
<protein>
    <recommendedName>
        <fullName evidence="4">SMP domain-containing protein</fullName>
    </recommendedName>
</protein>
<dbReference type="EMBL" id="PNEN01000488">
    <property type="protein sequence ID" value="PPJ57723.1"/>
    <property type="molecule type" value="Genomic_DNA"/>
</dbReference>
<dbReference type="AlphaFoldDB" id="A0A2S6CDD3"/>
<sequence>MSGQMSKEDAARIQSANAKSGNDQGFAQRAQSAADKNVNAASKGGNSGNSNSELSFFITYRRGFETSSEVDQS</sequence>
<comment type="caution">
    <text evidence="2">The sequence shown here is derived from an EMBL/GenBank/DDBJ whole genome shotgun (WGS) entry which is preliminary data.</text>
</comment>
<organism evidence="2 3">
    <name type="scientific">Cercospora berteroae</name>
    <dbReference type="NCBI Taxonomy" id="357750"/>
    <lineage>
        <taxon>Eukaryota</taxon>
        <taxon>Fungi</taxon>
        <taxon>Dikarya</taxon>
        <taxon>Ascomycota</taxon>
        <taxon>Pezizomycotina</taxon>
        <taxon>Dothideomycetes</taxon>
        <taxon>Dothideomycetidae</taxon>
        <taxon>Mycosphaerellales</taxon>
        <taxon>Mycosphaerellaceae</taxon>
        <taxon>Cercospora</taxon>
    </lineage>
</organism>
<dbReference type="Proteomes" id="UP000237631">
    <property type="component" value="Unassembled WGS sequence"/>
</dbReference>
<feature type="compositionally biased region" description="Basic and acidic residues" evidence="1">
    <location>
        <begin position="1"/>
        <end position="11"/>
    </location>
</feature>
<feature type="compositionally biased region" description="Polar residues" evidence="1">
    <location>
        <begin position="14"/>
        <end position="31"/>
    </location>
</feature>